<feature type="transmembrane region" description="Helical" evidence="6">
    <location>
        <begin position="206"/>
        <end position="226"/>
    </location>
</feature>
<reference evidence="8 9" key="2">
    <citation type="submission" date="2024-07" db="EMBL/GenBank/DDBJ databases">
        <authorList>
            <person name="Akdeniz Z."/>
        </authorList>
    </citation>
    <scope>NUCLEOTIDE SEQUENCE [LARGE SCALE GENOMIC DNA]</scope>
</reference>
<accession>A0AA86N4E5</accession>
<feature type="transmembrane region" description="Helical" evidence="6">
    <location>
        <begin position="336"/>
        <end position="363"/>
    </location>
</feature>
<evidence type="ECO:0000256" key="2">
    <source>
        <dbReference type="ARBA" id="ARBA00022475"/>
    </source>
</evidence>
<dbReference type="PANTHER" id="PTHR43823:SF3">
    <property type="entry name" value="MULTIDRUG EXPORT PROTEIN MEPA"/>
    <property type="match status" value="1"/>
</dbReference>
<evidence type="ECO:0000256" key="4">
    <source>
        <dbReference type="ARBA" id="ARBA00022989"/>
    </source>
</evidence>
<keyword evidence="3 6" id="KW-0812">Transmembrane</keyword>
<evidence type="ECO:0000313" key="9">
    <source>
        <dbReference type="Proteomes" id="UP001642409"/>
    </source>
</evidence>
<protein>
    <submittedName>
        <fullName evidence="7">Uncharacterized protein</fullName>
    </submittedName>
</protein>
<evidence type="ECO:0000256" key="3">
    <source>
        <dbReference type="ARBA" id="ARBA00022692"/>
    </source>
</evidence>
<comment type="subcellular location">
    <subcellularLocation>
        <location evidence="1">Cell membrane</location>
        <topology evidence="1">Multi-pass membrane protein</topology>
    </subcellularLocation>
</comment>
<evidence type="ECO:0000256" key="6">
    <source>
        <dbReference type="SAM" id="Phobius"/>
    </source>
</evidence>
<feature type="transmembrane region" description="Helical" evidence="6">
    <location>
        <begin position="415"/>
        <end position="436"/>
    </location>
</feature>
<dbReference type="EMBL" id="CAXDID020000038">
    <property type="protein sequence ID" value="CAL5998313.1"/>
    <property type="molecule type" value="Genomic_DNA"/>
</dbReference>
<evidence type="ECO:0000313" key="7">
    <source>
        <dbReference type="EMBL" id="CAI9912576.1"/>
    </source>
</evidence>
<evidence type="ECO:0000256" key="5">
    <source>
        <dbReference type="ARBA" id="ARBA00023136"/>
    </source>
</evidence>
<proteinExistence type="predicted"/>
<dbReference type="GO" id="GO:0005886">
    <property type="term" value="C:plasma membrane"/>
    <property type="evidence" value="ECO:0007669"/>
    <property type="project" value="UniProtKB-SubCell"/>
</dbReference>
<keyword evidence="2" id="KW-1003">Cell membrane</keyword>
<dbReference type="InterPro" id="IPR051327">
    <property type="entry name" value="MATE_MepA_subfamily"/>
</dbReference>
<feature type="transmembrane region" description="Helical" evidence="6">
    <location>
        <begin position="112"/>
        <end position="136"/>
    </location>
</feature>
<reference evidence="7" key="1">
    <citation type="submission" date="2023-06" db="EMBL/GenBank/DDBJ databases">
        <authorList>
            <person name="Kurt Z."/>
        </authorList>
    </citation>
    <scope>NUCLEOTIDE SEQUENCE</scope>
</reference>
<sequence>MTSEYSKTMSRASSMSITDSIEQDLAMSPVIQLFLQFAIPLAIQTVMNAIVNIFVVEVVIYYSGLENAAFLCFIQPLVDLLTQAIPQAVIYAIRQPIIGFIFQKHGKSANIFFSYAFVCTVIFIAVTSIPIINSSFSAVFTADSEQKYYMQVMIATACVSRGLYYFLINALKLDSQISHLLGVDIFIQFASASIMVIAVLKDIKALKILAISIVIVSVVANIFLFVRRTTYVENYSFKITPQSFQPMQPKILGQIIVNTLKNIPQAAIEPLLSVFILQGFEKLQDEFTTHLFQICFQIFRYLSTIGNSFNLAARNFAQTFFETNVRICNAQRVYSCFLQCMIVLFGVQVVLAGMVYWLCPFIQTVLFQEAKYKTFEYDLINDVFRSLKMSILAGFTQAGFAFVDPLIHVQHMKQFIVLQQVIEYLYVFVLVIIIFTSKTRFNWIEVHAGWQCLRGVLGWAQYVVICLKLHRNAKLKQEVIEPLMDIQDNIEHEPQLVLDVISDGGDIRRRFLDQHLSSELFDSKSKKLEFGSENTETFNSLKKKEQSSEIILADKQDSQSKNSSKSKD</sequence>
<feature type="transmembrane region" description="Helical" evidence="6">
    <location>
        <begin position="148"/>
        <end position="168"/>
    </location>
</feature>
<dbReference type="AlphaFoldDB" id="A0AA86N4E5"/>
<keyword evidence="9" id="KW-1185">Reference proteome</keyword>
<feature type="transmembrane region" description="Helical" evidence="6">
    <location>
        <begin position="37"/>
        <end position="62"/>
    </location>
</feature>
<comment type="caution">
    <text evidence="7">The sequence shown here is derived from an EMBL/GenBank/DDBJ whole genome shotgun (WGS) entry which is preliminary data.</text>
</comment>
<dbReference type="Proteomes" id="UP001642409">
    <property type="component" value="Unassembled WGS sequence"/>
</dbReference>
<dbReference type="EMBL" id="CATOUU010000003">
    <property type="protein sequence ID" value="CAI9912576.1"/>
    <property type="molecule type" value="Genomic_DNA"/>
</dbReference>
<evidence type="ECO:0000313" key="8">
    <source>
        <dbReference type="EMBL" id="CAL5998313.1"/>
    </source>
</evidence>
<keyword evidence="5 6" id="KW-0472">Membrane</keyword>
<keyword evidence="4 6" id="KW-1133">Transmembrane helix</keyword>
<feature type="transmembrane region" description="Helical" evidence="6">
    <location>
        <begin position="180"/>
        <end position="200"/>
    </location>
</feature>
<dbReference type="PANTHER" id="PTHR43823">
    <property type="entry name" value="SPORULATION PROTEIN YKVU"/>
    <property type="match status" value="1"/>
</dbReference>
<organism evidence="7">
    <name type="scientific">Hexamita inflata</name>
    <dbReference type="NCBI Taxonomy" id="28002"/>
    <lineage>
        <taxon>Eukaryota</taxon>
        <taxon>Metamonada</taxon>
        <taxon>Diplomonadida</taxon>
        <taxon>Hexamitidae</taxon>
        <taxon>Hexamitinae</taxon>
        <taxon>Hexamita</taxon>
    </lineage>
</organism>
<name>A0AA86N4E5_9EUKA</name>
<gene>
    <name evidence="8" type="ORF">HINF_LOCUS15671</name>
    <name evidence="7" type="ORF">HINF_LOCUS221</name>
</gene>
<evidence type="ECO:0000256" key="1">
    <source>
        <dbReference type="ARBA" id="ARBA00004651"/>
    </source>
</evidence>